<accession>A0A2N5J768</accession>
<name>A0A2N5J768_9BIFI</name>
<evidence type="ECO:0000313" key="2">
    <source>
        <dbReference type="Proteomes" id="UP000235050"/>
    </source>
</evidence>
<dbReference type="Proteomes" id="UP000235050">
    <property type="component" value="Unassembled WGS sequence"/>
</dbReference>
<keyword evidence="2" id="KW-1185">Reference proteome</keyword>
<dbReference type="AlphaFoldDB" id="A0A2N5J768"/>
<sequence length="95" mass="10583">MSDRITVTFTAKDMQDTTIDEAVRRLETAGWKHVRIENLASSRPDRDRQRLADDLATALDGLDLTLTPSVNDVDEADMEDLLAIAGRLTGHEEES</sequence>
<dbReference type="EMBL" id="NMWU01000048">
    <property type="protein sequence ID" value="PLS30055.1"/>
    <property type="molecule type" value="Genomic_DNA"/>
</dbReference>
<comment type="caution">
    <text evidence="1">The sequence shown here is derived from an EMBL/GenBank/DDBJ whole genome shotgun (WGS) entry which is preliminary data.</text>
</comment>
<organism evidence="1 2">
    <name type="scientific">Bifidobacterium margollesii</name>
    <dbReference type="NCBI Taxonomy" id="2020964"/>
    <lineage>
        <taxon>Bacteria</taxon>
        <taxon>Bacillati</taxon>
        <taxon>Actinomycetota</taxon>
        <taxon>Actinomycetes</taxon>
        <taxon>Bifidobacteriales</taxon>
        <taxon>Bifidobacteriaceae</taxon>
        <taxon>Bifidobacterium</taxon>
    </lineage>
</organism>
<gene>
    <name evidence="1" type="ORF">Uis1B_2106</name>
</gene>
<dbReference type="OrthoDB" id="9879235at2"/>
<protein>
    <submittedName>
        <fullName evidence="1">Uncharacterized protein</fullName>
    </submittedName>
</protein>
<reference evidence="1 2" key="1">
    <citation type="submission" date="2017-07" db="EMBL/GenBank/DDBJ databases">
        <title>Bifidobacterium novel species.</title>
        <authorList>
            <person name="Lugli G.A."/>
            <person name="Milani C."/>
            <person name="Duranti S."/>
            <person name="Mangifesta M."/>
        </authorList>
    </citation>
    <scope>NUCLEOTIDE SEQUENCE [LARGE SCALE GENOMIC DNA]</scope>
    <source>
        <strain evidence="2">Uis1B</strain>
    </source>
</reference>
<evidence type="ECO:0000313" key="1">
    <source>
        <dbReference type="EMBL" id="PLS30055.1"/>
    </source>
</evidence>
<proteinExistence type="predicted"/>
<dbReference type="RefSeq" id="WP_101618232.1">
    <property type="nucleotide sequence ID" value="NZ_NMWU01000048.1"/>
</dbReference>